<keyword evidence="2" id="KW-1185">Reference proteome</keyword>
<dbReference type="Proteomes" id="UP000075321">
    <property type="component" value="Unassembled WGS sequence"/>
</dbReference>
<dbReference type="EMBL" id="LTAZ01000023">
    <property type="protein sequence ID" value="KYH23712.1"/>
    <property type="molecule type" value="Genomic_DNA"/>
</dbReference>
<evidence type="ECO:0000313" key="1">
    <source>
        <dbReference type="EMBL" id="KYH23712.1"/>
    </source>
</evidence>
<comment type="caution">
    <text evidence="1">The sequence shown here is derived from an EMBL/GenBank/DDBJ whole genome shotgun (WGS) entry which is preliminary data.</text>
</comment>
<gene>
    <name evidence="1" type="ORF">HAPAU_41920</name>
</gene>
<dbReference type="OrthoDB" id="373046at2157"/>
<name>A0A151A891_9EURY</name>
<proteinExistence type="predicted"/>
<evidence type="ECO:0000313" key="2">
    <source>
        <dbReference type="Proteomes" id="UP000075321"/>
    </source>
</evidence>
<dbReference type="PATRIC" id="fig|1008153.3.peg.4499"/>
<accession>A0A151A891</accession>
<organism evidence="1 2">
    <name type="scientific">Halalkalicoccus paucihalophilus</name>
    <dbReference type="NCBI Taxonomy" id="1008153"/>
    <lineage>
        <taxon>Archaea</taxon>
        <taxon>Methanobacteriati</taxon>
        <taxon>Methanobacteriota</taxon>
        <taxon>Stenosarchaea group</taxon>
        <taxon>Halobacteria</taxon>
        <taxon>Halobacteriales</taxon>
        <taxon>Halococcaceae</taxon>
        <taxon>Halalkalicoccus</taxon>
    </lineage>
</organism>
<protein>
    <submittedName>
        <fullName evidence="1">Uncharacterized protein</fullName>
    </submittedName>
</protein>
<reference evidence="1 2" key="1">
    <citation type="submission" date="2016-02" db="EMBL/GenBank/DDBJ databases">
        <title>Genome sequence of Halalkalicoccus paucihalophilus DSM 24557.</title>
        <authorList>
            <person name="Poehlein A."/>
            <person name="Daniel R."/>
        </authorList>
    </citation>
    <scope>NUCLEOTIDE SEQUENCE [LARGE SCALE GENOMIC DNA]</scope>
    <source>
        <strain evidence="1 2">DSM 24557</strain>
    </source>
</reference>
<dbReference type="AlphaFoldDB" id="A0A151A891"/>
<sequence>MDVSADQNSLLTDTQREFLRMSEAEREEEFTKQLRSYHKRNILKRLHVGLPDISLLLEELPIEDLKEAVEYDSSFAAQEDTHSLSLSDLVTLAFVIESQLPYLETGAKSQQGRPERRAELMVRAGIMNALEMLGESWTDLSVVVDRGDPLEELAEQDLTTLSDDELDQLRSAGFISREEYAEAILGASDGE</sequence>